<feature type="transmembrane region" description="Helical" evidence="1">
    <location>
        <begin position="287"/>
        <end position="304"/>
    </location>
</feature>
<protein>
    <submittedName>
        <fullName evidence="2">ABC-2 type transport system permease protein</fullName>
    </submittedName>
</protein>
<comment type="caution">
    <text evidence="2">The sequence shown here is derived from an EMBL/GenBank/DDBJ whole genome shotgun (WGS) entry which is preliminary data.</text>
</comment>
<accession>A0A318J223</accession>
<feature type="transmembrane region" description="Helical" evidence="1">
    <location>
        <begin position="20"/>
        <end position="40"/>
    </location>
</feature>
<keyword evidence="3" id="KW-1185">Reference proteome</keyword>
<dbReference type="AlphaFoldDB" id="A0A318J223"/>
<dbReference type="RefSeq" id="WP_110257772.1">
    <property type="nucleotide sequence ID" value="NZ_QJKB01000013.1"/>
</dbReference>
<reference evidence="2 3" key="1">
    <citation type="submission" date="2018-05" db="EMBL/GenBank/DDBJ databases">
        <title>Genomic Encyclopedia of Type Strains, Phase IV (KMG-IV): sequencing the most valuable type-strain genomes for metagenomic binning, comparative biology and taxonomic classification.</title>
        <authorList>
            <person name="Goeker M."/>
        </authorList>
    </citation>
    <scope>NUCLEOTIDE SEQUENCE [LARGE SCALE GENOMIC DNA]</scope>
    <source>
        <strain evidence="2 3">DSM 19792</strain>
    </source>
</reference>
<dbReference type="OrthoDB" id="118685at2"/>
<dbReference type="EMBL" id="QJKB01000013">
    <property type="protein sequence ID" value="PXX37968.1"/>
    <property type="molecule type" value="Genomic_DNA"/>
</dbReference>
<dbReference type="Proteomes" id="UP000247792">
    <property type="component" value="Unassembled WGS sequence"/>
</dbReference>
<evidence type="ECO:0000256" key="1">
    <source>
        <dbReference type="SAM" id="Phobius"/>
    </source>
</evidence>
<organism evidence="2 3">
    <name type="scientific">Undibacterium pigrum</name>
    <dbReference type="NCBI Taxonomy" id="401470"/>
    <lineage>
        <taxon>Bacteria</taxon>
        <taxon>Pseudomonadati</taxon>
        <taxon>Pseudomonadota</taxon>
        <taxon>Betaproteobacteria</taxon>
        <taxon>Burkholderiales</taxon>
        <taxon>Oxalobacteraceae</taxon>
        <taxon>Undibacterium</taxon>
    </lineage>
</organism>
<sequence>MKTMISLLKREFWEHKGMLLWTPLSVAAAMICAFIVPFLYGSKWISAHTISRVGRMKDHTQQVGDALANTYMFSSGPLLAVMSIIIFFYCLACLYDDRRDRSILFWKSLPVSDFQTVLSKLLVACLLIPLIFLTIATLMSLCMLMIVSIAFSTQEVFIFKDLLANEKLYLSPLQIIGILPVYILWALPSLCWLMLVSSWARSKAFLWAVGIPLLIVLLIGMLKQLMFQDTEMQWFVDLFLGRGIGGLIPGAWLRFEDIPLSTYFPSSRKDFSWGQIFMTSWQTLSSLQLWAGVLVAACMFYLTVRLRRWREAA</sequence>
<proteinExistence type="predicted"/>
<evidence type="ECO:0000313" key="3">
    <source>
        <dbReference type="Proteomes" id="UP000247792"/>
    </source>
</evidence>
<keyword evidence="1" id="KW-0812">Transmembrane</keyword>
<feature type="transmembrane region" description="Helical" evidence="1">
    <location>
        <begin position="78"/>
        <end position="96"/>
    </location>
</feature>
<feature type="transmembrane region" description="Helical" evidence="1">
    <location>
        <begin position="204"/>
        <end position="222"/>
    </location>
</feature>
<feature type="transmembrane region" description="Helical" evidence="1">
    <location>
        <begin position="175"/>
        <end position="198"/>
    </location>
</feature>
<gene>
    <name evidence="2" type="ORF">DFR42_11342</name>
</gene>
<keyword evidence="1" id="KW-0472">Membrane</keyword>
<name>A0A318J223_9BURK</name>
<keyword evidence="1" id="KW-1133">Transmembrane helix</keyword>
<evidence type="ECO:0000313" key="2">
    <source>
        <dbReference type="EMBL" id="PXX37968.1"/>
    </source>
</evidence>